<organism evidence="1">
    <name type="scientific">uncultured Nocardioidaceae bacterium</name>
    <dbReference type="NCBI Taxonomy" id="253824"/>
    <lineage>
        <taxon>Bacteria</taxon>
        <taxon>Bacillati</taxon>
        <taxon>Actinomycetota</taxon>
        <taxon>Actinomycetes</taxon>
        <taxon>Propionibacteriales</taxon>
        <taxon>Nocardioidaceae</taxon>
        <taxon>environmental samples</taxon>
    </lineage>
</organism>
<proteinExistence type="predicted"/>
<gene>
    <name evidence="1" type="ORF">AVDCRST_MAG36-268</name>
</gene>
<sequence length="50" mass="5501">GAGLRLLGWCVELRDRSAHSPSPVLSVQGVIMLLSSGRPRDGRRPTRRHP</sequence>
<protein>
    <submittedName>
        <fullName evidence="1">Uncharacterized protein</fullName>
    </submittedName>
</protein>
<evidence type="ECO:0000313" key="1">
    <source>
        <dbReference type="EMBL" id="CAA9318651.1"/>
    </source>
</evidence>
<feature type="non-terminal residue" evidence="1">
    <location>
        <position position="1"/>
    </location>
</feature>
<dbReference type="EMBL" id="CADCUH010000020">
    <property type="protein sequence ID" value="CAA9318651.1"/>
    <property type="molecule type" value="Genomic_DNA"/>
</dbReference>
<dbReference type="AlphaFoldDB" id="A0A6J4KY05"/>
<name>A0A6J4KY05_9ACTN</name>
<accession>A0A6J4KY05</accession>
<reference evidence="1" key="1">
    <citation type="submission" date="2020-02" db="EMBL/GenBank/DDBJ databases">
        <authorList>
            <person name="Meier V. D."/>
        </authorList>
    </citation>
    <scope>NUCLEOTIDE SEQUENCE</scope>
    <source>
        <strain evidence="1">AVDCRST_MAG36</strain>
    </source>
</reference>